<comment type="caution">
    <text evidence="1">The sequence shown here is derived from an EMBL/GenBank/DDBJ whole genome shotgun (WGS) entry which is preliminary data.</text>
</comment>
<proteinExistence type="predicted"/>
<dbReference type="Proteomes" id="UP000004775">
    <property type="component" value="Unassembled WGS sequence"/>
</dbReference>
<organism evidence="1 2">
    <name type="scientific">Microcystis aeruginosa PCC 9809</name>
    <dbReference type="NCBI Taxonomy" id="1160285"/>
    <lineage>
        <taxon>Bacteria</taxon>
        <taxon>Bacillati</taxon>
        <taxon>Cyanobacteriota</taxon>
        <taxon>Cyanophyceae</taxon>
        <taxon>Oscillatoriophycideae</taxon>
        <taxon>Chroococcales</taxon>
        <taxon>Microcystaceae</taxon>
        <taxon>Microcystis</taxon>
    </lineage>
</organism>
<name>I4I2Z0_MICAE</name>
<protein>
    <recommendedName>
        <fullName evidence="3">Transposase</fullName>
    </recommendedName>
</protein>
<dbReference type="HOGENOM" id="CLU_2917457_0_0_3"/>
<sequence>MRCSHPVKNPKLAQAISDVSWGEITRQLAYKCRWYGRNYREIDIAFLIHKRYIPEPEQLNQQRFNCAAQMRETL</sequence>
<evidence type="ECO:0000313" key="2">
    <source>
        <dbReference type="Proteomes" id="UP000004775"/>
    </source>
</evidence>
<accession>I4I2Z0</accession>
<dbReference type="AlphaFoldDB" id="I4I2Z0"/>
<evidence type="ECO:0000313" key="1">
    <source>
        <dbReference type="EMBL" id="CCI28664.1"/>
    </source>
</evidence>
<evidence type="ECO:0008006" key="3">
    <source>
        <dbReference type="Google" id="ProtNLM"/>
    </source>
</evidence>
<gene>
    <name evidence="1" type="ORF">MICAH_5240002</name>
</gene>
<reference evidence="1 2" key="1">
    <citation type="submission" date="2012-04" db="EMBL/GenBank/DDBJ databases">
        <authorList>
            <person name="Genoscope - CEA"/>
        </authorList>
    </citation>
    <scope>NUCLEOTIDE SEQUENCE [LARGE SCALE GENOMIC DNA]</scope>
    <source>
        <strain evidence="1 2">9809</strain>
    </source>
</reference>
<dbReference type="EMBL" id="CAIO01000473">
    <property type="protein sequence ID" value="CCI28664.1"/>
    <property type="molecule type" value="Genomic_DNA"/>
</dbReference>